<dbReference type="AlphaFoldDB" id="A0A1I0YYG4"/>
<evidence type="ECO:0000313" key="3">
    <source>
        <dbReference type="Proteomes" id="UP000198796"/>
    </source>
</evidence>
<gene>
    <name evidence="2" type="ORF">SAMN05421688_3462</name>
</gene>
<dbReference type="RefSeq" id="WP_092066970.1">
    <property type="nucleotide sequence ID" value="NZ_FOJU01000009.1"/>
</dbReference>
<dbReference type="EMBL" id="FOJU01000009">
    <property type="protein sequence ID" value="SFB18077.1"/>
    <property type="molecule type" value="Genomic_DNA"/>
</dbReference>
<dbReference type="STRING" id="871651.SAMN05421688_3462"/>
<feature type="signal peptide" evidence="1">
    <location>
        <begin position="1"/>
        <end position="22"/>
    </location>
</feature>
<reference evidence="2 3" key="1">
    <citation type="submission" date="2016-10" db="EMBL/GenBank/DDBJ databases">
        <authorList>
            <person name="de Groot N.N."/>
        </authorList>
    </citation>
    <scope>NUCLEOTIDE SEQUENCE [LARGE SCALE GENOMIC DNA]</scope>
    <source>
        <strain evidence="2 3">DSM 29316</strain>
    </source>
</reference>
<name>A0A1I0YYG4_9RHOB</name>
<feature type="chain" id="PRO_5011611923" evidence="1">
    <location>
        <begin position="23"/>
        <end position="113"/>
    </location>
</feature>
<keyword evidence="1" id="KW-0732">Signal</keyword>
<organism evidence="2 3">
    <name type="scientific">Poseidonocella pacifica</name>
    <dbReference type="NCBI Taxonomy" id="871651"/>
    <lineage>
        <taxon>Bacteria</taxon>
        <taxon>Pseudomonadati</taxon>
        <taxon>Pseudomonadota</taxon>
        <taxon>Alphaproteobacteria</taxon>
        <taxon>Rhodobacterales</taxon>
        <taxon>Roseobacteraceae</taxon>
        <taxon>Poseidonocella</taxon>
    </lineage>
</organism>
<evidence type="ECO:0000313" key="2">
    <source>
        <dbReference type="EMBL" id="SFB18077.1"/>
    </source>
</evidence>
<keyword evidence="3" id="KW-1185">Reference proteome</keyword>
<dbReference type="Proteomes" id="UP000198796">
    <property type="component" value="Unassembled WGS sequence"/>
</dbReference>
<dbReference type="OrthoDB" id="7876219at2"/>
<sequence length="113" mass="11767">MSKFLTAAAFALTAGTATIASAASNYVTTVDEPQFESTYVNLDVVRADSDAIVTIYDYRLGEQGAVLGTAPVQAGANGNVKVNLNDKIKGDVLAVISSGNDVLATERLSVKVR</sequence>
<protein>
    <submittedName>
        <fullName evidence="2">Uncharacterized protein</fullName>
    </submittedName>
</protein>
<proteinExistence type="predicted"/>
<evidence type="ECO:0000256" key="1">
    <source>
        <dbReference type="SAM" id="SignalP"/>
    </source>
</evidence>
<accession>A0A1I0YYG4</accession>